<evidence type="ECO:0000313" key="3">
    <source>
        <dbReference type="Proteomes" id="UP000321497"/>
    </source>
</evidence>
<organism evidence="2 3">
    <name type="scientific">Aequorivita antarctica</name>
    <dbReference type="NCBI Taxonomy" id="153266"/>
    <lineage>
        <taxon>Bacteria</taxon>
        <taxon>Pseudomonadati</taxon>
        <taxon>Bacteroidota</taxon>
        <taxon>Flavobacteriia</taxon>
        <taxon>Flavobacteriales</taxon>
        <taxon>Flavobacteriaceae</taxon>
        <taxon>Aequorivita</taxon>
    </lineage>
</organism>
<accession>A0A5C6YZY3</accession>
<evidence type="ECO:0000313" key="2">
    <source>
        <dbReference type="EMBL" id="TXD73274.1"/>
    </source>
</evidence>
<dbReference type="OrthoDB" id="944734at2"/>
<proteinExistence type="predicted"/>
<feature type="signal peptide" evidence="1">
    <location>
        <begin position="1"/>
        <end position="20"/>
    </location>
</feature>
<evidence type="ECO:0008006" key="4">
    <source>
        <dbReference type="Google" id="ProtNLM"/>
    </source>
</evidence>
<reference evidence="2 3" key="1">
    <citation type="submission" date="2019-08" db="EMBL/GenBank/DDBJ databases">
        <title>Genome of Aequorivita antarctica SW49 (type strain).</title>
        <authorList>
            <person name="Bowman J.P."/>
        </authorList>
    </citation>
    <scope>NUCLEOTIDE SEQUENCE [LARGE SCALE GENOMIC DNA]</scope>
    <source>
        <strain evidence="2 3">SW49</strain>
    </source>
</reference>
<dbReference type="Proteomes" id="UP000321497">
    <property type="component" value="Unassembled WGS sequence"/>
</dbReference>
<keyword evidence="3" id="KW-1185">Reference proteome</keyword>
<comment type="caution">
    <text evidence="2">The sequence shown here is derived from an EMBL/GenBank/DDBJ whole genome shotgun (WGS) entry which is preliminary data.</text>
</comment>
<gene>
    <name evidence="2" type="ORF">ESU54_09045</name>
</gene>
<name>A0A5C6YZY3_9FLAO</name>
<feature type="chain" id="PRO_5022764672" description="DUF3575 domain-containing protein" evidence="1">
    <location>
        <begin position="21"/>
        <end position="221"/>
    </location>
</feature>
<dbReference type="EMBL" id="VORT01000005">
    <property type="protein sequence ID" value="TXD73274.1"/>
    <property type="molecule type" value="Genomic_DNA"/>
</dbReference>
<keyword evidence="1" id="KW-0732">Signal</keyword>
<dbReference type="AlphaFoldDB" id="A0A5C6YZY3"/>
<evidence type="ECO:0000256" key="1">
    <source>
        <dbReference type="SAM" id="SignalP"/>
    </source>
</evidence>
<dbReference type="RefSeq" id="WP_146744039.1">
    <property type="nucleotide sequence ID" value="NZ_UEGI01000021.1"/>
</dbReference>
<sequence length="221" mass="25048">MMKSKLLVVLLFSASLNLFSQNINWKSLSKEQKHLVSMNIGLDYSTTLTFGYGYQLNTKLPIVLNADLSLPFGNKPFDDLKSKLGGQVEVLSIGDFSTTAKVYGVFRRYGSENARLLNFGSEFTAVSGYYKPNWHVAGEFGFDKAIVTHVKHGDRMKEYNPSIKDGWYIPTGGNFFYGLQSSYSFGNNDLNLNVGRNIEQDFKTNNFVPYYLKLGYVRKFI</sequence>
<protein>
    <recommendedName>
        <fullName evidence="4">DUF3575 domain-containing protein</fullName>
    </recommendedName>
</protein>